<keyword evidence="9" id="KW-1185">Reference proteome</keyword>
<feature type="compositionally biased region" description="Polar residues" evidence="5">
    <location>
        <begin position="1"/>
        <end position="16"/>
    </location>
</feature>
<feature type="domain" description="Alcohol dehydrogenase-like C-terminal" evidence="6">
    <location>
        <begin position="207"/>
        <end position="337"/>
    </location>
</feature>
<dbReference type="RefSeq" id="XP_025370995.1">
    <property type="nucleotide sequence ID" value="XM_025513504.1"/>
</dbReference>
<dbReference type="SUPFAM" id="SSF50129">
    <property type="entry name" value="GroES-like"/>
    <property type="match status" value="1"/>
</dbReference>
<organism evidence="8 9">
    <name type="scientific">Ceraceosorus guamensis</name>
    <dbReference type="NCBI Taxonomy" id="1522189"/>
    <lineage>
        <taxon>Eukaryota</taxon>
        <taxon>Fungi</taxon>
        <taxon>Dikarya</taxon>
        <taxon>Basidiomycota</taxon>
        <taxon>Ustilaginomycotina</taxon>
        <taxon>Exobasidiomycetes</taxon>
        <taxon>Ceraceosorales</taxon>
        <taxon>Ceraceosoraceae</taxon>
        <taxon>Ceraceosorus</taxon>
    </lineage>
</organism>
<proteinExistence type="predicted"/>
<dbReference type="SUPFAM" id="SSF51735">
    <property type="entry name" value="NAD(P)-binding Rossmann-fold domains"/>
    <property type="match status" value="1"/>
</dbReference>
<dbReference type="Pfam" id="PF08240">
    <property type="entry name" value="ADH_N"/>
    <property type="match status" value="1"/>
</dbReference>
<dbReference type="InterPro" id="IPR011032">
    <property type="entry name" value="GroES-like_sf"/>
</dbReference>
<dbReference type="OrthoDB" id="1879366at2759"/>
<evidence type="ECO:0000259" key="6">
    <source>
        <dbReference type="Pfam" id="PF00107"/>
    </source>
</evidence>
<name>A0A316W840_9BASI</name>
<evidence type="ECO:0000313" key="8">
    <source>
        <dbReference type="EMBL" id="PWN43835.1"/>
    </source>
</evidence>
<dbReference type="FunFam" id="3.40.50.720:FF:000022">
    <property type="entry name" value="Cinnamyl alcohol dehydrogenase"/>
    <property type="match status" value="1"/>
</dbReference>
<protein>
    <submittedName>
        <fullName evidence="8">NAD(P)-binding protein</fullName>
    </submittedName>
</protein>
<gene>
    <name evidence="8" type="ORF">IE81DRAFT_322006</name>
</gene>
<evidence type="ECO:0000256" key="5">
    <source>
        <dbReference type="SAM" id="MobiDB-lite"/>
    </source>
</evidence>
<reference evidence="8 9" key="1">
    <citation type="journal article" date="2018" name="Mol. Biol. Evol.">
        <title>Broad Genomic Sampling Reveals a Smut Pathogenic Ancestry of the Fungal Clade Ustilaginomycotina.</title>
        <authorList>
            <person name="Kijpornyongpan T."/>
            <person name="Mondo S.J."/>
            <person name="Barry K."/>
            <person name="Sandor L."/>
            <person name="Lee J."/>
            <person name="Lipzen A."/>
            <person name="Pangilinan J."/>
            <person name="LaButti K."/>
            <person name="Hainaut M."/>
            <person name="Henrissat B."/>
            <person name="Grigoriev I.V."/>
            <person name="Spatafora J.W."/>
            <person name="Aime M.C."/>
        </authorList>
    </citation>
    <scope>NUCLEOTIDE SEQUENCE [LARGE SCALE GENOMIC DNA]</scope>
    <source>
        <strain evidence="8 9">MCA 4658</strain>
    </source>
</reference>
<dbReference type="CDD" id="cd05283">
    <property type="entry name" value="CAD1"/>
    <property type="match status" value="1"/>
</dbReference>
<dbReference type="InterPro" id="IPR047109">
    <property type="entry name" value="CAD-like"/>
</dbReference>
<feature type="domain" description="Alcohol dehydrogenase-like N-terminal" evidence="7">
    <location>
        <begin position="55"/>
        <end position="167"/>
    </location>
</feature>
<keyword evidence="3" id="KW-0862">Zinc</keyword>
<evidence type="ECO:0000313" key="9">
    <source>
        <dbReference type="Proteomes" id="UP000245783"/>
    </source>
</evidence>
<dbReference type="Gene3D" id="3.40.50.720">
    <property type="entry name" value="NAD(P)-binding Rossmann-like Domain"/>
    <property type="match status" value="1"/>
</dbReference>
<accession>A0A316W840</accession>
<dbReference type="GeneID" id="37035374"/>
<keyword evidence="4" id="KW-0560">Oxidoreductase</keyword>
<dbReference type="InParanoid" id="A0A316W840"/>
<evidence type="ECO:0000256" key="3">
    <source>
        <dbReference type="ARBA" id="ARBA00022833"/>
    </source>
</evidence>
<dbReference type="InterPro" id="IPR013154">
    <property type="entry name" value="ADH-like_N"/>
</dbReference>
<feature type="region of interest" description="Disordered" evidence="5">
    <location>
        <begin position="1"/>
        <end position="39"/>
    </location>
</feature>
<evidence type="ECO:0000256" key="2">
    <source>
        <dbReference type="ARBA" id="ARBA00022723"/>
    </source>
</evidence>
<dbReference type="Pfam" id="PF00107">
    <property type="entry name" value="ADH_zinc_N"/>
    <property type="match status" value="1"/>
</dbReference>
<dbReference type="GO" id="GO:0016616">
    <property type="term" value="F:oxidoreductase activity, acting on the CH-OH group of donors, NAD or NADP as acceptor"/>
    <property type="evidence" value="ECO:0007669"/>
    <property type="project" value="InterPro"/>
</dbReference>
<dbReference type="InterPro" id="IPR013149">
    <property type="entry name" value="ADH-like_C"/>
</dbReference>
<sequence length="398" mass="42903">MSSSSPTQASLIQLGNSYRGAGKRESSSSDAKQQQHRHAIKQVAAGEQRLDGWSVAIDVVASGLCGTDLHYLGQDVGLGHEGVGVVSALGSALLQDDGAEAKKLGLKVGSRVGWGYVQGACLACLPCVQGVDTMCRTRKLYGVTNKHQGSIGDAYVVDARFVHLIPDALPLVYAAPLQCAGATVFGAIHACADLKPWHRVGVLAIGGLGHLAIQYLSKMGCHVVVFSTSDSKREEAFKLGASEFVATGRDNKELKSAIKSADWKGSVDYLFVASSVQPDWDTYLHPRILSSRATVIPLSVSADALHIKGYQQLISKEIRIQGSMVASRPVHRIMLDFSARTRSWPWIELLPMSPEGVEEAVNRLDAGQVRYRFVLQHPTHKDPLFPDHVPGPALQNKI</sequence>
<dbReference type="EMBL" id="KZ819366">
    <property type="protein sequence ID" value="PWN43835.1"/>
    <property type="molecule type" value="Genomic_DNA"/>
</dbReference>
<evidence type="ECO:0000259" key="7">
    <source>
        <dbReference type="Pfam" id="PF08240"/>
    </source>
</evidence>
<dbReference type="GO" id="GO:0046872">
    <property type="term" value="F:metal ion binding"/>
    <property type="evidence" value="ECO:0007669"/>
    <property type="project" value="UniProtKB-KW"/>
</dbReference>
<dbReference type="PANTHER" id="PTHR42683">
    <property type="entry name" value="ALDEHYDE REDUCTASE"/>
    <property type="match status" value="1"/>
</dbReference>
<dbReference type="AlphaFoldDB" id="A0A316W840"/>
<evidence type="ECO:0000256" key="1">
    <source>
        <dbReference type="ARBA" id="ARBA00001947"/>
    </source>
</evidence>
<comment type="cofactor">
    <cofactor evidence="1">
        <name>Zn(2+)</name>
        <dbReference type="ChEBI" id="CHEBI:29105"/>
    </cofactor>
</comment>
<dbReference type="Proteomes" id="UP000245783">
    <property type="component" value="Unassembled WGS sequence"/>
</dbReference>
<dbReference type="STRING" id="1522189.A0A316W840"/>
<evidence type="ECO:0000256" key="4">
    <source>
        <dbReference type="ARBA" id="ARBA00023002"/>
    </source>
</evidence>
<keyword evidence="2" id="KW-0479">Metal-binding</keyword>
<dbReference type="InterPro" id="IPR036291">
    <property type="entry name" value="NAD(P)-bd_dom_sf"/>
</dbReference>
<dbReference type="Gene3D" id="3.90.180.10">
    <property type="entry name" value="Medium-chain alcohol dehydrogenases, catalytic domain"/>
    <property type="match status" value="1"/>
</dbReference>